<protein>
    <submittedName>
        <fullName evidence="7">Tn3 family transposase</fullName>
    </submittedName>
</protein>
<dbReference type="GO" id="GO:0006313">
    <property type="term" value="P:DNA transposition"/>
    <property type="evidence" value="ECO:0007669"/>
    <property type="project" value="InterPro"/>
</dbReference>
<name>A0A2S5CLV2_9GAMM</name>
<evidence type="ECO:0000313" key="10">
    <source>
        <dbReference type="Proteomes" id="UP000237423"/>
    </source>
</evidence>
<dbReference type="GO" id="GO:0004803">
    <property type="term" value="F:transposase activity"/>
    <property type="evidence" value="ECO:0007669"/>
    <property type="project" value="InterPro"/>
</dbReference>
<gene>
    <name evidence="9" type="ORF">AADEFJLK_00039</name>
    <name evidence="8" type="ORF">AADEFJLK_01762</name>
    <name evidence="7" type="ORF">AADEFJLK_02673</name>
</gene>
<comment type="similarity">
    <text evidence="1">Belongs to the transposase 7 family.</text>
</comment>
<dbReference type="RefSeq" id="WP_103972890.1">
    <property type="nucleotide sequence ID" value="NZ_PGFZ01000001.1"/>
</dbReference>
<feature type="domain" description="DUF4158" evidence="6">
    <location>
        <begin position="6"/>
        <end position="160"/>
    </location>
</feature>
<sequence>MQPSDTAYPRFKTRMTQAELEQFYTPTDEELVFCANVTRLPTTLLGFVVLLKTFQRLGYFVASNEVPEGIIKHIATVINRRVDREVLHNYDQSKVRDNHLAAVRQFLDVKPFDTQGKALLRTTLGEAALTKEDVADIVNVGIEILVRHRYELPAFDTLVREARAGRAATNQVLYEQVQNALGKTGADFLDALFVVGDDPRRVSPWHDLKQDPAKPTVHGMRDLLARFDQLTALSGYNTFLKTIPVVKVSQWALEGNALDAASMADLTPSKRYAVTLAVIRQRLAIVTDDLCEIFCKQMGRVSRIAGEKLQKYLLDNQGKTDEILRRYALLDTVLSSAESDEIQLQTVRKTVSARPDLCEFSRLHAEYGGKNECRFMKPIFANRRAELLRILSKLRFVSTSQDLSFERALALMLAERGRHSEWITLKSGTSAYLSLADLAWVPEKWWKLITGEQQREAPTRLHRRQFEVCVCMQMVRELKSADLCVIGANHYSDTRDELVPLAECAKTREAYGQEVGLPVEADPFVQHVRGLLTAAAKKADDTYPDNPFFQIIDGRPKLGRLKKKPIPEGFQALDAALTKKLDSKELSLLDVLADTSQWIGWDKHFSPLSGHQGKLKEDARRKILTTFAYGTGLGATQTARNIADISARQITFVDQRQASTEKLEAAICGTINAYNQFQLPRYWGDTKRAAADGTQWNLYENNLLSERHIRYGGYGGVAYYHVSDNYIALFSHFIPCGAWEAIYILDGLTKNKSDIQPDILHGDTQAQSAPVYGLAFLLGIKLMPRIRNWKDLKWFRPAPQETYKNIDGLFSKEAVDWDLIACHLPDMLQVAQSIRAGRISPSAILRKLGTASRKNKLYFAFRELGRVVRTTFLLEYIGDEELRRIIQAAQNKCEGFNQFAQWVYFGADTIAENVRDDQLKIIKYNHLIANLVIFHNCHTITQALKELEAEGMKLTPELIAGFSPYRTSHLNRFGLFELKERHPLPVDYGIMF</sequence>
<accession>A0A2S5CLV2</accession>
<proteinExistence type="inferred from homology"/>
<dbReference type="InterPro" id="IPR025296">
    <property type="entry name" value="DUF4158"/>
</dbReference>
<evidence type="ECO:0000256" key="1">
    <source>
        <dbReference type="ARBA" id="ARBA00009402"/>
    </source>
</evidence>
<feature type="domain" description="Tn3 transposase DDE" evidence="5">
    <location>
        <begin position="590"/>
        <end position="976"/>
    </location>
</feature>
<dbReference type="Pfam" id="PF01526">
    <property type="entry name" value="DDE_Tnp_Tn3"/>
    <property type="match status" value="1"/>
</dbReference>
<dbReference type="Pfam" id="PF13700">
    <property type="entry name" value="DUF4158"/>
    <property type="match status" value="1"/>
</dbReference>
<evidence type="ECO:0000313" key="7">
    <source>
        <dbReference type="EMBL" id="POZ51799.1"/>
    </source>
</evidence>
<evidence type="ECO:0000259" key="5">
    <source>
        <dbReference type="Pfam" id="PF01526"/>
    </source>
</evidence>
<dbReference type="InterPro" id="IPR002513">
    <property type="entry name" value="Tn3_Tnp_DDE_dom"/>
</dbReference>
<dbReference type="NCBIfam" id="NF033527">
    <property type="entry name" value="transpos_Tn3"/>
    <property type="match status" value="1"/>
</dbReference>
<evidence type="ECO:0000313" key="8">
    <source>
        <dbReference type="EMBL" id="POZ52287.1"/>
    </source>
</evidence>
<keyword evidence="2" id="KW-0815">Transposition</keyword>
<keyword evidence="3" id="KW-0238">DNA-binding</keyword>
<dbReference type="GO" id="GO:0003677">
    <property type="term" value="F:DNA binding"/>
    <property type="evidence" value="ECO:0007669"/>
    <property type="project" value="UniProtKB-KW"/>
</dbReference>
<keyword evidence="4" id="KW-0233">DNA recombination</keyword>
<organism evidence="7 10">
    <name type="scientific">Methylovulum psychrotolerans</name>
    <dbReference type="NCBI Taxonomy" id="1704499"/>
    <lineage>
        <taxon>Bacteria</taxon>
        <taxon>Pseudomonadati</taxon>
        <taxon>Pseudomonadota</taxon>
        <taxon>Gammaproteobacteria</taxon>
        <taxon>Methylococcales</taxon>
        <taxon>Methylococcaceae</taxon>
        <taxon>Methylovulum</taxon>
    </lineage>
</organism>
<evidence type="ECO:0000259" key="6">
    <source>
        <dbReference type="Pfam" id="PF13700"/>
    </source>
</evidence>
<comment type="caution">
    <text evidence="7">The sequence shown here is derived from an EMBL/GenBank/DDBJ whole genome shotgun (WGS) entry which is preliminary data.</text>
</comment>
<dbReference type="AlphaFoldDB" id="A0A2S5CLV2"/>
<dbReference type="EMBL" id="PGFZ01000001">
    <property type="protein sequence ID" value="POZ53030.1"/>
    <property type="molecule type" value="Genomic_DNA"/>
</dbReference>
<evidence type="ECO:0000313" key="9">
    <source>
        <dbReference type="EMBL" id="POZ53030.1"/>
    </source>
</evidence>
<dbReference type="Proteomes" id="UP000237423">
    <property type="component" value="Unassembled WGS sequence"/>
</dbReference>
<reference evidence="7 10" key="1">
    <citation type="submission" date="2017-11" db="EMBL/GenBank/DDBJ databases">
        <title>Draft Genome Sequence of Methylobacter psychrotolerans Sph1T, an Obligate Methanotroph from Low-Temperature Environments.</title>
        <authorList>
            <person name="Oshkin I.Y."/>
            <person name="Miroshnikov K."/>
            <person name="Belova S.E."/>
            <person name="Korzhenkov A."/>
            <person name="Toshchakov S.V."/>
            <person name="Dedysh S.N."/>
        </authorList>
    </citation>
    <scope>NUCLEOTIDE SEQUENCE [LARGE SCALE GENOMIC DNA]</scope>
    <source>
        <strain evidence="7 10">Sph1</strain>
    </source>
</reference>
<evidence type="ECO:0000256" key="4">
    <source>
        <dbReference type="ARBA" id="ARBA00023172"/>
    </source>
</evidence>
<dbReference type="EMBL" id="PGFZ01000005">
    <property type="protein sequence ID" value="POZ51799.1"/>
    <property type="molecule type" value="Genomic_DNA"/>
</dbReference>
<evidence type="ECO:0000256" key="3">
    <source>
        <dbReference type="ARBA" id="ARBA00023125"/>
    </source>
</evidence>
<dbReference type="InterPro" id="IPR047653">
    <property type="entry name" value="Tn3-like_transpos"/>
</dbReference>
<evidence type="ECO:0000256" key="2">
    <source>
        <dbReference type="ARBA" id="ARBA00022578"/>
    </source>
</evidence>
<dbReference type="EMBL" id="PGFZ01000003">
    <property type="protein sequence ID" value="POZ52287.1"/>
    <property type="molecule type" value="Genomic_DNA"/>
</dbReference>